<evidence type="ECO:0000259" key="2">
    <source>
        <dbReference type="Pfam" id="PF00296"/>
    </source>
</evidence>
<comment type="caution">
    <text evidence="3">The sequence shown here is derived from an EMBL/GenBank/DDBJ whole genome shotgun (WGS) entry which is preliminary data.</text>
</comment>
<dbReference type="PANTHER" id="PTHR43244:SF1">
    <property type="entry name" value="5,10-METHYLENETETRAHYDROMETHANOPTERIN REDUCTASE"/>
    <property type="match status" value="1"/>
</dbReference>
<evidence type="ECO:0000313" key="4">
    <source>
        <dbReference type="Proteomes" id="UP001165283"/>
    </source>
</evidence>
<sequence>MSSPTTGVVFRPQCPPEQLRDAVRAAEDAGVAELWLWEDCFFEGSMSAAAAALAWSDRLAVGIGLVPVPLRNAALTAMELATVARMFPGRFLPGLGHGVLDWMAQVGARAASPMTLLREQTTAIRALLGGETVTTSGKHVQLDAVALDWPPPQPPPLLVGGRGPKTLRLAGELADGVILDVDQTPEGVRRQLASVQQGREAAGRADGPFRAVVYVEADPTATDLSAQMARRAAELGGVGATSVVFQPPGVAPDPRPLIEALMRS</sequence>
<feature type="domain" description="Luciferase-like" evidence="2">
    <location>
        <begin position="15"/>
        <end position="230"/>
    </location>
</feature>
<accession>A0ABT1A5M4</accession>
<dbReference type="RefSeq" id="WP_252442140.1">
    <property type="nucleotide sequence ID" value="NZ_JAGSOV010000053.1"/>
</dbReference>
<reference evidence="3" key="1">
    <citation type="submission" date="2021-04" db="EMBL/GenBank/DDBJ databases">
        <title>Pseudonocardia sp. nov., isolated from sandy soil of mangrove forest.</title>
        <authorList>
            <person name="Zan Z."/>
            <person name="Huang R."/>
            <person name="Liu W."/>
        </authorList>
    </citation>
    <scope>NUCLEOTIDE SEQUENCE</scope>
    <source>
        <strain evidence="3">S2-4</strain>
    </source>
</reference>
<dbReference type="SUPFAM" id="SSF51679">
    <property type="entry name" value="Bacterial luciferase-like"/>
    <property type="match status" value="1"/>
</dbReference>
<dbReference type="InterPro" id="IPR050564">
    <property type="entry name" value="F420-G6PD/mer"/>
</dbReference>
<dbReference type="PANTHER" id="PTHR43244">
    <property type="match status" value="1"/>
</dbReference>
<name>A0ABT1A5M4_9PSEU</name>
<dbReference type="InterPro" id="IPR036661">
    <property type="entry name" value="Luciferase-like_sf"/>
</dbReference>
<evidence type="ECO:0000256" key="1">
    <source>
        <dbReference type="ARBA" id="ARBA00023002"/>
    </source>
</evidence>
<evidence type="ECO:0000313" key="3">
    <source>
        <dbReference type="EMBL" id="MCO1658313.1"/>
    </source>
</evidence>
<dbReference type="Pfam" id="PF00296">
    <property type="entry name" value="Bac_luciferase"/>
    <property type="match status" value="1"/>
</dbReference>
<dbReference type="Proteomes" id="UP001165283">
    <property type="component" value="Unassembled WGS sequence"/>
</dbReference>
<gene>
    <name evidence="3" type="ORF">KDL28_24935</name>
</gene>
<dbReference type="Gene3D" id="3.20.20.30">
    <property type="entry name" value="Luciferase-like domain"/>
    <property type="match status" value="1"/>
</dbReference>
<keyword evidence="4" id="KW-1185">Reference proteome</keyword>
<keyword evidence="1" id="KW-0560">Oxidoreductase</keyword>
<organism evidence="3 4">
    <name type="scientific">Pseudonocardia humida</name>
    <dbReference type="NCBI Taxonomy" id="2800819"/>
    <lineage>
        <taxon>Bacteria</taxon>
        <taxon>Bacillati</taxon>
        <taxon>Actinomycetota</taxon>
        <taxon>Actinomycetes</taxon>
        <taxon>Pseudonocardiales</taxon>
        <taxon>Pseudonocardiaceae</taxon>
        <taxon>Pseudonocardia</taxon>
    </lineage>
</organism>
<protein>
    <submittedName>
        <fullName evidence="3">LLM class flavin-dependent oxidoreductase</fullName>
    </submittedName>
</protein>
<dbReference type="CDD" id="cd01097">
    <property type="entry name" value="Tetrahydromethanopterin_reductase"/>
    <property type="match status" value="1"/>
</dbReference>
<proteinExistence type="predicted"/>
<dbReference type="InterPro" id="IPR011251">
    <property type="entry name" value="Luciferase-like_dom"/>
</dbReference>
<dbReference type="EMBL" id="JAGSOV010000053">
    <property type="protein sequence ID" value="MCO1658313.1"/>
    <property type="molecule type" value="Genomic_DNA"/>
</dbReference>